<comment type="caution">
    <text evidence="2">The sequence shown here is derived from an EMBL/GenBank/DDBJ whole genome shotgun (WGS) entry which is preliminary data.</text>
</comment>
<feature type="region of interest" description="Disordered" evidence="1">
    <location>
        <begin position="935"/>
        <end position="954"/>
    </location>
</feature>
<evidence type="ECO:0000313" key="3">
    <source>
        <dbReference type="Proteomes" id="UP001258017"/>
    </source>
</evidence>
<feature type="compositionally biased region" description="Polar residues" evidence="1">
    <location>
        <begin position="155"/>
        <end position="164"/>
    </location>
</feature>
<sequence length="1615" mass="179635">MEQVDTSHECVSTKEDSNIVVKDEAINVTEHKTENAVKVSNLNENGKDLQSSCDTVLSDTVSNVEDLAQTDTTNTEIKEITAEESVIKQETVENGNEESIKERDNDLSESLQNKTTEDMLEKNSNDQCTRKSIQFAKHVDSSPEKSNKIDDQTDHVSTAQCDSTKASITSDDITMEGNTKNKKSTVCTMLDISESESANIPSDELLDSLSHIPHDKEHSLHETVKQINKDDDNQNNSIVTDAELSKLVEEGSEVVVLTVETIPIPSDSTKENVVPTTLEEKTDTIHCNEKNLISLNKESDKEDSKDDDFELINYEQEDNSTVIEVISTEIVQSQDTEICISDIKTENVTEDKLDATLKDTKDKKVHDNEDLQNNDDNNSNEEIQQNNSNTEEQGNLLTDDTRKEVITKITKIKVSHVEDVSTKTNEVALLHEKNTENAKSDMISKRSVIQDIFDDWGVENPEEENQSNPKIQDSVEIELKSLLDDPKSTESVDNTTLLTRQKICPNDNKFVTNVTHNDIVSVDNIKEKNVKNIIVEQEQVQKKNLTPQESPAVSIIQEKLTHSLSQNLGKSARSITQDSVLSHQTAQCNTVSVKNRNRHLTSQIVSPAEVTEVLKERLREKQKIVEAPRGPDIFFVKKLTQRLSSKLAGGSVSSMPALIPLPHPTQSTTDNFNKKDTESISVQPAKEGNSDNKELLAILEGDVDPDWSNLKPPTLVDEGKASANIEHNELSTPPKLDPSVERELALKQLLELPVTPLRKSTPKRKKTFKSGPSKISKSVDKEIVVPENEMKEVVNIDLIDEDIKSSPNETSTEIHVAQPIVQEDCQQRYQDISGQDVRSDESRSGRKRKPTEKAREHEQNTTKRQKVYKGKVSLNKKSEPEQDTIDNNSLNKNQLATDNAVLASSIDTTAEEVTTKETPNKQLTSKIDTTILRKPENSPVKRPKQSLTKKGSQPIAKRKMVVKKLMRQKITSNKKSVNLKTKLNTTSKKSNSKMVTKSQKRPVDSTTGDVKPKKKIINEIDRLLQDEGVVNLLYDVEQPDKKRLVPITKSQTKVMDLQKVQRELKIRKKLVRNAVLRLRTSTPGITKVSPRSTRTTVHSNDSRNDQKTNEQSKTVKATSGSSPTEFIFPAKIRNAADASIIIRRHSSSSFSSASGSPRVSVDSPDKQSSDNARLDEGSHTLRSMKRRHSQEDRLHIKRNKKKEQKYDTDIPITTNEDKAAIMRPNKKTDPKRLDKGSKQMESSIGDENSSSIQSKVITRSNGAATGKVTSKSKKTVKSKVTFAKGNAEDQSEDLSKEEDELSACLAEAATALSIVSASNRSGNTTLNRKNKVTPNIAKILELTGNKTKTENRCQFSNKEINVRRHGYLVQLILTPSSSTKIRNALTLQVMQELRETLSILKRDDDCRVVLLTSTGTSFCEGLELSTLLHANKEERRLLAQEMADAVKDFIKSLATFNKPIVAGVQGAAIGLGVTMLPLFDLVIASDKATFSTPYGKLGQIAEGAAVFTLSHILGSAITSELLLGGRTLTASEALRAGLVTRVLWPDRFQVELLPSLKAMSEQSSQSMEATKALLRHSLRKKLDAALESETYLLIQHWCSAECQLAIKAYIDGKME</sequence>
<dbReference type="EMBL" id="JAIFRP010000002">
    <property type="protein sequence ID" value="KAK2589099.1"/>
    <property type="molecule type" value="Genomic_DNA"/>
</dbReference>
<feature type="compositionally biased region" description="Polar residues" evidence="1">
    <location>
        <begin position="1239"/>
        <end position="1252"/>
    </location>
</feature>
<feature type="region of interest" description="Disordered" evidence="1">
    <location>
        <begin position="86"/>
        <end position="164"/>
    </location>
</feature>
<feature type="compositionally biased region" description="Polar residues" evidence="1">
    <location>
        <begin position="1111"/>
        <end position="1123"/>
    </location>
</feature>
<proteinExistence type="predicted"/>
<feature type="compositionally biased region" description="Basic and acidic residues" evidence="1">
    <location>
        <begin position="1215"/>
        <end position="1238"/>
    </location>
</feature>
<feature type="compositionally biased region" description="Low complexity" evidence="1">
    <location>
        <begin position="374"/>
        <end position="393"/>
    </location>
</feature>
<feature type="region of interest" description="Disordered" evidence="1">
    <location>
        <begin position="1146"/>
        <end position="1252"/>
    </location>
</feature>
<dbReference type="Gene3D" id="1.10.12.10">
    <property type="entry name" value="Lyase 2-enoyl-coa Hydratase, Chain A, domain 2"/>
    <property type="match status" value="1"/>
</dbReference>
<name>A0AAD9VW75_9HYME</name>
<reference evidence="2" key="2">
    <citation type="journal article" date="2023" name="Commun. Biol.">
        <title>Intrasexual cuticular hydrocarbon dimorphism in a wasp sheds light on hydrocarbon biosynthesis genes in Hymenoptera.</title>
        <authorList>
            <person name="Moris V.C."/>
            <person name="Podsiadlowski L."/>
            <person name="Martin S."/>
            <person name="Oeyen J.P."/>
            <person name="Donath A."/>
            <person name="Petersen M."/>
            <person name="Wilbrandt J."/>
            <person name="Misof B."/>
            <person name="Liedtke D."/>
            <person name="Thamm M."/>
            <person name="Scheiner R."/>
            <person name="Schmitt T."/>
            <person name="Niehuis O."/>
        </authorList>
    </citation>
    <scope>NUCLEOTIDE SEQUENCE</scope>
    <source>
        <strain evidence="2">GBR_01_08_01A</strain>
    </source>
</reference>
<feature type="region of interest" description="Disordered" evidence="1">
    <location>
        <begin position="1082"/>
        <end position="1123"/>
    </location>
</feature>
<dbReference type="PANTHER" id="PTHR43684:SF11">
    <property type="entry name" value="CHROMO DOMAIN-CONTAINING PROTEIN"/>
    <property type="match status" value="1"/>
</dbReference>
<feature type="compositionally biased region" description="Basic and acidic residues" evidence="1">
    <location>
        <begin position="360"/>
        <end position="369"/>
    </location>
</feature>
<feature type="region of interest" description="Disordered" evidence="1">
    <location>
        <begin position="986"/>
        <end position="1010"/>
    </location>
</feature>
<protein>
    <submittedName>
        <fullName evidence="2">Uncharacterized protein</fullName>
    </submittedName>
</protein>
<feature type="compositionally biased region" description="Low complexity" evidence="1">
    <location>
        <begin position="1147"/>
        <end position="1162"/>
    </location>
</feature>
<reference evidence="2" key="1">
    <citation type="submission" date="2021-08" db="EMBL/GenBank/DDBJ databases">
        <authorList>
            <person name="Misof B."/>
            <person name="Oliver O."/>
            <person name="Podsiadlowski L."/>
            <person name="Donath A."/>
            <person name="Peters R."/>
            <person name="Mayer C."/>
            <person name="Rust J."/>
            <person name="Gunkel S."/>
            <person name="Lesny P."/>
            <person name="Martin S."/>
            <person name="Oeyen J.P."/>
            <person name="Petersen M."/>
            <person name="Panagiotis P."/>
            <person name="Wilbrandt J."/>
            <person name="Tanja T."/>
        </authorList>
    </citation>
    <scope>NUCLEOTIDE SEQUENCE</scope>
    <source>
        <strain evidence="2">GBR_01_08_01A</strain>
        <tissue evidence="2">Thorax + abdomen</tissue>
    </source>
</reference>
<dbReference type="Pfam" id="PF00378">
    <property type="entry name" value="ECH_1"/>
    <property type="match status" value="1"/>
</dbReference>
<dbReference type="SUPFAM" id="SSF52096">
    <property type="entry name" value="ClpP/crotonase"/>
    <property type="match status" value="1"/>
</dbReference>
<evidence type="ECO:0000313" key="2">
    <source>
        <dbReference type="EMBL" id="KAK2589099.1"/>
    </source>
</evidence>
<feature type="compositionally biased region" description="Basic and acidic residues" evidence="1">
    <location>
        <begin position="137"/>
        <end position="154"/>
    </location>
</feature>
<feature type="region of interest" description="Disordered" evidence="1">
    <location>
        <begin position="360"/>
        <end position="399"/>
    </location>
</feature>
<accession>A0AAD9VW75</accession>
<dbReference type="Gene3D" id="3.90.226.10">
    <property type="entry name" value="2-enoyl-CoA Hydratase, Chain A, domain 1"/>
    <property type="match status" value="1"/>
</dbReference>
<feature type="compositionally biased region" description="Basic and acidic residues" evidence="1">
    <location>
        <begin position="851"/>
        <end position="861"/>
    </location>
</feature>
<organism evidence="2 3">
    <name type="scientific">Odynerus spinipes</name>
    <dbReference type="NCBI Taxonomy" id="1348599"/>
    <lineage>
        <taxon>Eukaryota</taxon>
        <taxon>Metazoa</taxon>
        <taxon>Ecdysozoa</taxon>
        <taxon>Arthropoda</taxon>
        <taxon>Hexapoda</taxon>
        <taxon>Insecta</taxon>
        <taxon>Pterygota</taxon>
        <taxon>Neoptera</taxon>
        <taxon>Endopterygota</taxon>
        <taxon>Hymenoptera</taxon>
        <taxon>Apocrita</taxon>
        <taxon>Aculeata</taxon>
        <taxon>Vespoidea</taxon>
        <taxon>Vespidae</taxon>
        <taxon>Eumeninae</taxon>
        <taxon>Odynerus</taxon>
    </lineage>
</organism>
<dbReference type="CDD" id="cd06558">
    <property type="entry name" value="crotonase-like"/>
    <property type="match status" value="1"/>
</dbReference>
<dbReference type="InterPro" id="IPR001753">
    <property type="entry name" value="Enoyl-CoA_hydra/iso"/>
</dbReference>
<feature type="region of interest" description="Disordered" evidence="1">
    <location>
        <begin position="831"/>
        <end position="892"/>
    </location>
</feature>
<dbReference type="PANTHER" id="PTHR43684">
    <property type="match status" value="1"/>
</dbReference>
<dbReference type="InterPro" id="IPR029045">
    <property type="entry name" value="ClpP/crotonase-like_dom_sf"/>
</dbReference>
<feature type="compositionally biased region" description="Basic and acidic residues" evidence="1">
    <location>
        <begin position="115"/>
        <end position="124"/>
    </location>
</feature>
<evidence type="ECO:0000256" key="1">
    <source>
        <dbReference type="SAM" id="MobiDB-lite"/>
    </source>
</evidence>
<dbReference type="Proteomes" id="UP001258017">
    <property type="component" value="Unassembled WGS sequence"/>
</dbReference>
<feature type="compositionally biased region" description="Basic and acidic residues" evidence="1">
    <location>
        <begin position="1100"/>
        <end position="1110"/>
    </location>
</feature>
<feature type="compositionally biased region" description="Polar residues" evidence="1">
    <location>
        <begin position="1082"/>
        <end position="1099"/>
    </location>
</feature>
<gene>
    <name evidence="2" type="ORF">KPH14_001926</name>
</gene>
<dbReference type="InterPro" id="IPR051053">
    <property type="entry name" value="ECH/Chromodomain_protein"/>
</dbReference>
<dbReference type="InterPro" id="IPR014748">
    <property type="entry name" value="Enoyl-CoA_hydra_C"/>
</dbReference>
<keyword evidence="3" id="KW-1185">Reference proteome</keyword>
<feature type="compositionally biased region" description="Basic and acidic residues" evidence="1">
    <location>
        <begin position="1163"/>
        <end position="1179"/>
    </location>
</feature>